<dbReference type="PATRIC" id="fig|2746.7.peg.1689"/>
<comment type="caution">
    <text evidence="2">The sequence shown here is derived from an EMBL/GenBank/DDBJ whole genome shotgun (WGS) entry which is preliminary data.</text>
</comment>
<name>A0A1B8P4V1_HALEL</name>
<dbReference type="InterPro" id="IPR025263">
    <property type="entry name" value="YhdP_central"/>
</dbReference>
<gene>
    <name evidence="2" type="ORF">A8U91_01644</name>
</gene>
<protein>
    <recommendedName>
        <fullName evidence="1">YhdP central domain-containing protein</fullName>
    </recommendedName>
</protein>
<evidence type="ECO:0000313" key="3">
    <source>
        <dbReference type="Proteomes" id="UP000092504"/>
    </source>
</evidence>
<organism evidence="2 3">
    <name type="scientific">Halomonas elongata</name>
    <dbReference type="NCBI Taxonomy" id="2746"/>
    <lineage>
        <taxon>Bacteria</taxon>
        <taxon>Pseudomonadati</taxon>
        <taxon>Pseudomonadota</taxon>
        <taxon>Gammaproteobacteria</taxon>
        <taxon>Oceanospirillales</taxon>
        <taxon>Halomonadaceae</taxon>
        <taxon>Halomonas</taxon>
    </lineage>
</organism>
<evidence type="ECO:0000259" key="1">
    <source>
        <dbReference type="Pfam" id="PF13116"/>
    </source>
</evidence>
<dbReference type="AlphaFoldDB" id="A0A1B8P4V1"/>
<evidence type="ECO:0000313" key="2">
    <source>
        <dbReference type="EMBL" id="OBX37286.1"/>
    </source>
</evidence>
<accession>A0A1B8P4V1</accession>
<proteinExistence type="predicted"/>
<dbReference type="Pfam" id="PF13116">
    <property type="entry name" value="YhdP"/>
    <property type="match status" value="1"/>
</dbReference>
<reference evidence="2 3" key="1">
    <citation type="submission" date="2016-06" db="EMBL/GenBank/DDBJ databases">
        <title>Genome sequence of halotolerant plant growth promoting strain of Halomonas elongata HEK1 isolated from salterns of Rann of Kutch, Gujarat, India.</title>
        <authorList>
            <person name="Gaba S."/>
            <person name="Singh R.N."/>
            <person name="Abrol S."/>
            <person name="Kaushik R."/>
            <person name="Saxena A.K."/>
        </authorList>
    </citation>
    <scope>NUCLEOTIDE SEQUENCE [LARGE SCALE GENOMIC DNA]</scope>
    <source>
        <strain evidence="2 3">HEK1</strain>
    </source>
</reference>
<feature type="domain" description="YhdP central" evidence="1">
    <location>
        <begin position="1"/>
        <end position="133"/>
    </location>
</feature>
<dbReference type="EMBL" id="MAJD01000001">
    <property type="protein sequence ID" value="OBX37286.1"/>
    <property type="molecule type" value="Genomic_DNA"/>
</dbReference>
<dbReference type="Proteomes" id="UP000092504">
    <property type="component" value="Unassembled WGS sequence"/>
</dbReference>
<sequence length="169" mass="18640">MSSSRLVIRWSLTLLALALTLVAVLLIALRLLLGQVDRLSPQLESMLASRFSAEVSLNEARGGVDGLDPWFEIADLDFHSRKGLGNVPLLEVEQAKLRLDTAASLRRGMPVLERSRLEGVTLHLYQDEDLSWQWPAPADVPPELMPRWVRSVAPGLLDRRAAASAGLGR</sequence>
<dbReference type="PANTHER" id="PTHR38690:SF1">
    <property type="entry name" value="PROTEASE"/>
    <property type="match status" value="1"/>
</dbReference>
<dbReference type="InterPro" id="IPR011836">
    <property type="entry name" value="YhdP"/>
</dbReference>
<dbReference type="PANTHER" id="PTHR38690">
    <property type="entry name" value="PROTEASE-RELATED"/>
    <property type="match status" value="1"/>
</dbReference>